<evidence type="ECO:0000256" key="1">
    <source>
        <dbReference type="ARBA" id="ARBA00022679"/>
    </source>
</evidence>
<dbReference type="OrthoDB" id="360261at2"/>
<dbReference type="PANTHER" id="PTHR10545">
    <property type="entry name" value="DIAMINE N-ACETYLTRANSFERASE"/>
    <property type="match status" value="1"/>
</dbReference>
<organism evidence="4 5">
    <name type="scientific">Sediminibacillus halophilus</name>
    <dbReference type="NCBI Taxonomy" id="482461"/>
    <lineage>
        <taxon>Bacteria</taxon>
        <taxon>Bacillati</taxon>
        <taxon>Bacillota</taxon>
        <taxon>Bacilli</taxon>
        <taxon>Bacillales</taxon>
        <taxon>Bacillaceae</taxon>
        <taxon>Sediminibacillus</taxon>
    </lineage>
</organism>
<dbReference type="PANTHER" id="PTHR10545:SF29">
    <property type="entry name" value="GH14572P-RELATED"/>
    <property type="match status" value="1"/>
</dbReference>
<dbReference type="InterPro" id="IPR051016">
    <property type="entry name" value="Diverse_Substrate_AcTransf"/>
</dbReference>
<sequence>MKIHETRDCQTIAKLNETVHQLHRQLYPDIFAEYNAEKALDFFESIVDKPEFTFLLVEEDQQPAGFAWFEKRTYPGIAYLETHQSIYVHQISIENAYQGKGFGSRLMEEIFYRAASERINRVELDYWTANESAKTFYHHQGFQPYRESVYKQL</sequence>
<dbReference type="STRING" id="482461.SAMN05216244_1153"/>
<name>A0A1G9NTJ4_9BACI</name>
<proteinExistence type="predicted"/>
<keyword evidence="2" id="KW-0012">Acyltransferase</keyword>
<evidence type="ECO:0000313" key="5">
    <source>
        <dbReference type="Proteomes" id="UP000182347"/>
    </source>
</evidence>
<evidence type="ECO:0000313" key="4">
    <source>
        <dbReference type="EMBL" id="SDL89892.1"/>
    </source>
</evidence>
<feature type="domain" description="N-acetyltransferase" evidence="3">
    <location>
        <begin position="10"/>
        <end position="153"/>
    </location>
</feature>
<keyword evidence="1 4" id="KW-0808">Transferase</keyword>
<dbReference type="RefSeq" id="WP_074597855.1">
    <property type="nucleotide sequence ID" value="NZ_FNHF01000001.1"/>
</dbReference>
<evidence type="ECO:0000256" key="2">
    <source>
        <dbReference type="ARBA" id="ARBA00023315"/>
    </source>
</evidence>
<dbReference type="Proteomes" id="UP000182347">
    <property type="component" value="Unassembled WGS sequence"/>
</dbReference>
<dbReference type="InterPro" id="IPR016181">
    <property type="entry name" value="Acyl_CoA_acyltransferase"/>
</dbReference>
<dbReference type="AlphaFoldDB" id="A0A1G9NTJ4"/>
<evidence type="ECO:0000259" key="3">
    <source>
        <dbReference type="PROSITE" id="PS51186"/>
    </source>
</evidence>
<dbReference type="CDD" id="cd04301">
    <property type="entry name" value="NAT_SF"/>
    <property type="match status" value="1"/>
</dbReference>
<keyword evidence="5" id="KW-1185">Reference proteome</keyword>
<dbReference type="Pfam" id="PF00583">
    <property type="entry name" value="Acetyltransf_1"/>
    <property type="match status" value="1"/>
</dbReference>
<dbReference type="SUPFAM" id="SSF55729">
    <property type="entry name" value="Acyl-CoA N-acyltransferases (Nat)"/>
    <property type="match status" value="1"/>
</dbReference>
<dbReference type="EMBL" id="FNHF01000001">
    <property type="protein sequence ID" value="SDL89892.1"/>
    <property type="molecule type" value="Genomic_DNA"/>
</dbReference>
<accession>A0A1G9NTJ4</accession>
<reference evidence="5" key="1">
    <citation type="submission" date="2016-10" db="EMBL/GenBank/DDBJ databases">
        <authorList>
            <person name="Varghese N."/>
            <person name="Submissions S."/>
        </authorList>
    </citation>
    <scope>NUCLEOTIDE SEQUENCE [LARGE SCALE GENOMIC DNA]</scope>
    <source>
        <strain evidence="5">CGMCC 1.6199</strain>
    </source>
</reference>
<dbReference type="InterPro" id="IPR000182">
    <property type="entry name" value="GNAT_dom"/>
</dbReference>
<gene>
    <name evidence="4" type="ORF">SAMN05216244_1153</name>
</gene>
<dbReference type="Gene3D" id="3.40.630.30">
    <property type="match status" value="1"/>
</dbReference>
<protein>
    <submittedName>
        <fullName evidence="4">Acetyltransferase (GNAT) family protein</fullName>
    </submittedName>
</protein>
<dbReference type="PROSITE" id="PS51186">
    <property type="entry name" value="GNAT"/>
    <property type="match status" value="1"/>
</dbReference>
<dbReference type="GO" id="GO:0008080">
    <property type="term" value="F:N-acetyltransferase activity"/>
    <property type="evidence" value="ECO:0007669"/>
    <property type="project" value="TreeGrafter"/>
</dbReference>